<dbReference type="PROSITE" id="PS50005">
    <property type="entry name" value="TPR"/>
    <property type="match status" value="2"/>
</dbReference>
<dbReference type="Pfam" id="PF13432">
    <property type="entry name" value="TPR_16"/>
    <property type="match status" value="1"/>
</dbReference>
<dbReference type="Gene3D" id="1.25.40.10">
    <property type="entry name" value="Tetratricopeptide repeat domain"/>
    <property type="match status" value="2"/>
</dbReference>
<feature type="transmembrane region" description="Helical" evidence="5">
    <location>
        <begin position="181"/>
        <end position="210"/>
    </location>
</feature>
<evidence type="ECO:0000313" key="7">
    <source>
        <dbReference type="Proteomes" id="UP000285961"/>
    </source>
</evidence>
<proteinExistence type="predicted"/>
<evidence type="ECO:0000256" key="3">
    <source>
        <dbReference type="PROSITE-ProRule" id="PRU00339"/>
    </source>
</evidence>
<keyword evidence="2 3" id="KW-0802">TPR repeat</keyword>
<dbReference type="PANTHER" id="PTHR44227:SF3">
    <property type="entry name" value="PROTEIN O-MANNOSYL-TRANSFERASE TMTC4"/>
    <property type="match status" value="1"/>
</dbReference>
<name>A0A419EZL6_9BACT</name>
<keyword evidence="5" id="KW-0812">Transmembrane</keyword>
<feature type="transmembrane region" description="Helical" evidence="5">
    <location>
        <begin position="106"/>
        <end position="137"/>
    </location>
</feature>
<feature type="compositionally biased region" description="Basic and acidic residues" evidence="4">
    <location>
        <begin position="545"/>
        <end position="557"/>
    </location>
</feature>
<protein>
    <submittedName>
        <fullName evidence="6">Uncharacterized protein</fullName>
    </submittedName>
</protein>
<dbReference type="AlphaFoldDB" id="A0A419EZL6"/>
<sequence length="563" mass="63385">MISASEKRPYLPAWSSTPLFIFILAAATLLAYSNNFAAEFVYDDYLFIIDNPAVQSPSRPARFFLERESFSSGGYEVIYRPLAALSFAVNYQLSGHNPESYHAVNILWHMACGILLFVLMRFTFADAIFAFFVSLLFVLHPVQTEAVSWISGRGNPMFLSFLLLTLICYGKWLAESPHKGLYYALALIFSALSLLSKEMAVVIPVLMIVYDVSLNPPARREAWKKLLFGVMPFVGLSLVYILLRHLILGETKQIEYWGGSMSAALLTTSKGFISYIRLMFFPRSLTVEYIVPVADSILDARVLISLLVLAAVAAVCIVSYRRAPILCFGIAWFFVSLLPVSNIVPLRAIMNERFLYLPSIGFCCILASPIRREASIARRGVAYGAMAALLIVSLCYATLTFDRNKDWRTSFALWTASVATSPEGSTSQYNLGLELYNRGRYVEAIEHLRMACQLQKDFPLAHGVLGNAYIAIGDYNAAILEYEIGLQQAPEDERLRHNLAMAWFEKGKAHEERDEVPMAIRSFQNALQYEPDFKDATKAIRNLRSRTERNRTNEIGRNRQGTT</sequence>
<dbReference type="SUPFAM" id="SSF48452">
    <property type="entry name" value="TPR-like"/>
    <property type="match status" value="1"/>
</dbReference>
<feature type="transmembrane region" description="Helical" evidence="5">
    <location>
        <begin position="300"/>
        <end position="318"/>
    </location>
</feature>
<feature type="transmembrane region" description="Helical" evidence="5">
    <location>
        <begin position="354"/>
        <end position="370"/>
    </location>
</feature>
<feature type="transmembrane region" description="Helical" evidence="5">
    <location>
        <begin position="382"/>
        <end position="401"/>
    </location>
</feature>
<dbReference type="InterPro" id="IPR011990">
    <property type="entry name" value="TPR-like_helical_dom_sf"/>
</dbReference>
<keyword evidence="5" id="KW-0472">Membrane</keyword>
<evidence type="ECO:0000256" key="4">
    <source>
        <dbReference type="SAM" id="MobiDB-lite"/>
    </source>
</evidence>
<dbReference type="EMBL" id="QZKI01000064">
    <property type="protein sequence ID" value="RJP70886.1"/>
    <property type="molecule type" value="Genomic_DNA"/>
</dbReference>
<dbReference type="Proteomes" id="UP000285961">
    <property type="component" value="Unassembled WGS sequence"/>
</dbReference>
<feature type="transmembrane region" description="Helical" evidence="5">
    <location>
        <begin position="325"/>
        <end position="348"/>
    </location>
</feature>
<dbReference type="InterPro" id="IPR019734">
    <property type="entry name" value="TPR_rpt"/>
</dbReference>
<organism evidence="6 7">
    <name type="scientific">Candidatus Abyssobacteria bacterium SURF_17</name>
    <dbReference type="NCBI Taxonomy" id="2093361"/>
    <lineage>
        <taxon>Bacteria</taxon>
        <taxon>Pseudomonadati</taxon>
        <taxon>Candidatus Hydrogenedentota</taxon>
        <taxon>Candidatus Abyssobacteria</taxon>
    </lineage>
</organism>
<feature type="region of interest" description="Disordered" evidence="4">
    <location>
        <begin position="544"/>
        <end position="563"/>
    </location>
</feature>
<comment type="caution">
    <text evidence="6">The sequence shown here is derived from an EMBL/GenBank/DDBJ whole genome shotgun (WGS) entry which is preliminary data.</text>
</comment>
<feature type="repeat" description="TPR" evidence="3">
    <location>
        <begin position="500"/>
        <end position="533"/>
    </location>
</feature>
<dbReference type="InterPro" id="IPR052346">
    <property type="entry name" value="O-mannosyl-transferase_TMTC"/>
</dbReference>
<evidence type="ECO:0000313" key="6">
    <source>
        <dbReference type="EMBL" id="RJP70886.1"/>
    </source>
</evidence>
<keyword evidence="5" id="KW-1133">Transmembrane helix</keyword>
<evidence type="ECO:0000256" key="1">
    <source>
        <dbReference type="ARBA" id="ARBA00022737"/>
    </source>
</evidence>
<dbReference type="SMART" id="SM00028">
    <property type="entry name" value="TPR"/>
    <property type="match status" value="3"/>
</dbReference>
<dbReference type="PANTHER" id="PTHR44227">
    <property type="match status" value="1"/>
</dbReference>
<evidence type="ECO:0000256" key="2">
    <source>
        <dbReference type="ARBA" id="ARBA00022803"/>
    </source>
</evidence>
<feature type="transmembrane region" description="Helical" evidence="5">
    <location>
        <begin position="12"/>
        <end position="32"/>
    </location>
</feature>
<feature type="transmembrane region" description="Helical" evidence="5">
    <location>
        <begin position="157"/>
        <end position="174"/>
    </location>
</feature>
<accession>A0A419EZL6</accession>
<gene>
    <name evidence="6" type="ORF">C4532_08505</name>
</gene>
<evidence type="ECO:0000256" key="5">
    <source>
        <dbReference type="SAM" id="Phobius"/>
    </source>
</evidence>
<reference evidence="6 7" key="1">
    <citation type="journal article" date="2017" name="ISME J.">
        <title>Energy and carbon metabolisms in a deep terrestrial subsurface fluid microbial community.</title>
        <authorList>
            <person name="Momper L."/>
            <person name="Jungbluth S.P."/>
            <person name="Lee M.D."/>
            <person name="Amend J.P."/>
        </authorList>
    </citation>
    <scope>NUCLEOTIDE SEQUENCE [LARGE SCALE GENOMIC DNA]</scope>
    <source>
        <strain evidence="6">SURF_17</strain>
    </source>
</reference>
<keyword evidence="1" id="KW-0677">Repeat</keyword>
<feature type="transmembrane region" description="Helical" evidence="5">
    <location>
        <begin position="255"/>
        <end position="280"/>
    </location>
</feature>
<feature type="transmembrane region" description="Helical" evidence="5">
    <location>
        <begin position="222"/>
        <end position="243"/>
    </location>
</feature>
<feature type="repeat" description="TPR" evidence="3">
    <location>
        <begin position="459"/>
        <end position="492"/>
    </location>
</feature>